<dbReference type="RefSeq" id="WP_038061224.1">
    <property type="nucleotide sequence ID" value="NZ_FOVB01000005.1"/>
</dbReference>
<organism evidence="2 3">
    <name type="scientific">Thioclava dalianensis</name>
    <dbReference type="NCBI Taxonomy" id="1185766"/>
    <lineage>
        <taxon>Bacteria</taxon>
        <taxon>Pseudomonadati</taxon>
        <taxon>Pseudomonadota</taxon>
        <taxon>Alphaproteobacteria</taxon>
        <taxon>Rhodobacterales</taxon>
        <taxon>Paracoccaceae</taxon>
        <taxon>Thioclava</taxon>
    </lineage>
</organism>
<reference evidence="2 3" key="1">
    <citation type="submission" date="2014-03" db="EMBL/GenBank/DDBJ databases">
        <title>The draft genome sequence of Thioclava dalianensis DLFJ1-1.</title>
        <authorList>
            <person name="Lai Q."/>
            <person name="Shao Z."/>
        </authorList>
    </citation>
    <scope>NUCLEOTIDE SEQUENCE [LARGE SCALE GENOMIC DNA]</scope>
    <source>
        <strain evidence="2 3">DLFJ1-1</strain>
    </source>
</reference>
<keyword evidence="1" id="KW-0732">Signal</keyword>
<sequence>MLFSTRALTASCATLALAAALAAPAHADEMITVTSASDSGAGSLRAALAQAAQSDATTRIVLSHAGPIALESTLDYEGTAPLVIVGSGQDITMAGNATLLKIGAGADLDLSGVTLSGPGGYSIKARGDKTGAPGKGIFVDLRDDQTGVVRLSLRDVTVQGVAGKGVHVSDCTLAEQCGSGGGGAGEGSAAGIEVYLENVMVRDLGFGAFDADGVRVDERGPGDIRFTAINSTFTNVGADGVELDEGQDGNVWTDVTGTHFDTNGGYCDPAVLAAFMPEMPEGEFEAGAMQEANIPGPVKGSPDDACFEREVSTYDDGSVEAYEFGLDLDDGFDIDEAGAGSIRASVTRSTVIGNLDEGLDFDEEDAGDIVLNVSKVETRDNTDDSIKMSEAGAGGVSAVLSDATLEQNGGTGATFEQEDEGDVEVAILGGKSMGNDDGGTGIKVAQDGDGAGVLIVSGAQISDEIKTHGVTLSRDGL</sequence>
<evidence type="ECO:0000256" key="1">
    <source>
        <dbReference type="SAM" id="SignalP"/>
    </source>
</evidence>
<evidence type="ECO:0000313" key="2">
    <source>
        <dbReference type="EMBL" id="KEP71780.1"/>
    </source>
</evidence>
<dbReference type="EMBL" id="JHEH01000001">
    <property type="protein sequence ID" value="KEP71780.1"/>
    <property type="molecule type" value="Genomic_DNA"/>
</dbReference>
<feature type="chain" id="PRO_5001700006" description="Right handed beta helix domain-containing protein" evidence="1">
    <location>
        <begin position="28"/>
        <end position="477"/>
    </location>
</feature>
<dbReference type="SUPFAM" id="SSF51126">
    <property type="entry name" value="Pectin lyase-like"/>
    <property type="match status" value="1"/>
</dbReference>
<dbReference type="InterPro" id="IPR006626">
    <property type="entry name" value="PbH1"/>
</dbReference>
<dbReference type="eggNOG" id="ENOG502ZBHS">
    <property type="taxonomic scope" value="Bacteria"/>
</dbReference>
<dbReference type="Proteomes" id="UP000027725">
    <property type="component" value="Unassembled WGS sequence"/>
</dbReference>
<dbReference type="STRING" id="1185766.SAMN05216224_105135"/>
<comment type="caution">
    <text evidence="2">The sequence shown here is derived from an EMBL/GenBank/DDBJ whole genome shotgun (WGS) entry which is preliminary data.</text>
</comment>
<proteinExistence type="predicted"/>
<gene>
    <name evidence="2" type="ORF">DL1_01255</name>
</gene>
<feature type="signal peptide" evidence="1">
    <location>
        <begin position="1"/>
        <end position="27"/>
    </location>
</feature>
<dbReference type="SMART" id="SM00710">
    <property type="entry name" value="PbH1"/>
    <property type="match status" value="5"/>
</dbReference>
<dbReference type="InterPro" id="IPR011050">
    <property type="entry name" value="Pectin_lyase_fold/virulence"/>
</dbReference>
<evidence type="ECO:0000313" key="3">
    <source>
        <dbReference type="Proteomes" id="UP000027725"/>
    </source>
</evidence>
<evidence type="ECO:0008006" key="4">
    <source>
        <dbReference type="Google" id="ProtNLM"/>
    </source>
</evidence>
<protein>
    <recommendedName>
        <fullName evidence="4">Right handed beta helix domain-containing protein</fullName>
    </recommendedName>
</protein>
<accession>A0A074TNQ8</accession>
<name>A0A074TNQ8_9RHOB</name>
<dbReference type="OrthoDB" id="7822025at2"/>
<keyword evidence="3" id="KW-1185">Reference proteome</keyword>
<dbReference type="AlphaFoldDB" id="A0A074TNQ8"/>